<feature type="domain" description="UvrD-like helicase ATP-binding" evidence="6">
    <location>
        <begin position="43"/>
        <end position="325"/>
    </location>
</feature>
<protein>
    <submittedName>
        <fullName evidence="7">ATP-dependent helicase</fullName>
    </submittedName>
</protein>
<dbReference type="GO" id="GO:0000725">
    <property type="term" value="P:recombinational repair"/>
    <property type="evidence" value="ECO:0007669"/>
    <property type="project" value="TreeGrafter"/>
</dbReference>
<dbReference type="EMBL" id="CP035492">
    <property type="protein sequence ID" value="QAY67306.1"/>
    <property type="molecule type" value="Genomic_DNA"/>
</dbReference>
<organism evidence="7 8">
    <name type="scientific">Paenibacillus protaetiae</name>
    <dbReference type="NCBI Taxonomy" id="2509456"/>
    <lineage>
        <taxon>Bacteria</taxon>
        <taxon>Bacillati</taxon>
        <taxon>Bacillota</taxon>
        <taxon>Bacilli</taxon>
        <taxon>Bacillales</taxon>
        <taxon>Paenibacillaceae</taxon>
        <taxon>Paenibacillus</taxon>
    </lineage>
</organism>
<dbReference type="OrthoDB" id="9765670at2"/>
<dbReference type="GO" id="GO:0005829">
    <property type="term" value="C:cytosol"/>
    <property type="evidence" value="ECO:0007669"/>
    <property type="project" value="TreeGrafter"/>
</dbReference>
<evidence type="ECO:0000256" key="4">
    <source>
        <dbReference type="ARBA" id="ARBA00022840"/>
    </source>
</evidence>
<evidence type="ECO:0000313" key="8">
    <source>
        <dbReference type="Proteomes" id="UP000293568"/>
    </source>
</evidence>
<dbReference type="GO" id="GO:0003677">
    <property type="term" value="F:DNA binding"/>
    <property type="evidence" value="ECO:0007669"/>
    <property type="project" value="InterPro"/>
</dbReference>
<dbReference type="Proteomes" id="UP000293568">
    <property type="component" value="Chromosome"/>
</dbReference>
<sequence length="628" mass="71218">MGMQYLNILSFISEDLNMNAKNSYELKLSKIKTILGDQKVLNDLTNEQLLFILQPLDQGSFLSACPGSGKTQCVGVKLAFHAAQWLNLSKGIAVLSFTKIAANEIKERASLFSKDKGISTPHFVGTIDSWIHNFLFNPFGHSVTGFEGIDGDYSHRLIQNDSRAPFLNQYITVLTMEQSTTTVDILGFSLGTKNEPIWVGQGEKTFPSDELWKLKSNKEAFAKKGFVTYADIEYWTLRLLRTRKEIRKLLVQRFPYILIDECQDLSKMQLAILNELIKEGAAVHLIGDKDQAIYEFRKVDPTLVEKCINHWKLNRLQLTKSFRCAQTICDFAAKLKGRSPMKANHPGSDESCLLWEYEHAHLSDIQSSFHKTLVKYGIEPKNAVIVARGHTILKLIKGTSFTGKKTIAYDIATALFNWTVLNKSGSDMRQAIELCGKAIEDLAYDGRYNHFRVPNGYSSADWRRLVVEMLNEFKDIAFFLHNSQPATWSEWINRYLKPKLQAFWPKFKNHVHSYDEAKNRIKAAAGTAKELVFDGDFKNKHIQGIKLETIHGIKGDTYEATLLVSAPNKQSKGGHFEHWLENPENEYNRFAYVACTRPKQLLIVATPKLKKASKDIMIGLGLKPSAIP</sequence>
<name>A0A4P6EX32_9BACL</name>
<dbReference type="Gene3D" id="3.40.50.300">
    <property type="entry name" value="P-loop containing nucleotide triphosphate hydrolases"/>
    <property type="match status" value="2"/>
</dbReference>
<dbReference type="KEGG" id="pprt:ET464_13755"/>
<dbReference type="Pfam" id="PF00580">
    <property type="entry name" value="UvrD-helicase"/>
    <property type="match status" value="1"/>
</dbReference>
<keyword evidence="4 5" id="KW-0067">ATP-binding</keyword>
<gene>
    <name evidence="7" type="ORF">ET464_13755</name>
</gene>
<dbReference type="PANTHER" id="PTHR11070">
    <property type="entry name" value="UVRD / RECB / PCRA DNA HELICASE FAMILY MEMBER"/>
    <property type="match status" value="1"/>
</dbReference>
<dbReference type="InterPro" id="IPR014016">
    <property type="entry name" value="UvrD-like_ATP-bd"/>
</dbReference>
<dbReference type="GO" id="GO:0043138">
    <property type="term" value="F:3'-5' DNA helicase activity"/>
    <property type="evidence" value="ECO:0007669"/>
    <property type="project" value="TreeGrafter"/>
</dbReference>
<evidence type="ECO:0000256" key="2">
    <source>
        <dbReference type="ARBA" id="ARBA00022801"/>
    </source>
</evidence>
<evidence type="ECO:0000256" key="1">
    <source>
        <dbReference type="ARBA" id="ARBA00022741"/>
    </source>
</evidence>
<evidence type="ECO:0000256" key="3">
    <source>
        <dbReference type="ARBA" id="ARBA00022806"/>
    </source>
</evidence>
<dbReference type="GO" id="GO:0005524">
    <property type="term" value="F:ATP binding"/>
    <property type="evidence" value="ECO:0007669"/>
    <property type="project" value="UniProtKB-UniRule"/>
</dbReference>
<dbReference type="PROSITE" id="PS51198">
    <property type="entry name" value="UVRD_HELICASE_ATP_BIND"/>
    <property type="match status" value="1"/>
</dbReference>
<reference evidence="7 8" key="1">
    <citation type="submission" date="2019-01" db="EMBL/GenBank/DDBJ databases">
        <title>Genome sequencing of strain FW100M-2.</title>
        <authorList>
            <person name="Heo J."/>
            <person name="Kim S.-J."/>
            <person name="Kim J.-S."/>
            <person name="Hong S.-B."/>
            <person name="Kwon S.-W."/>
        </authorList>
    </citation>
    <scope>NUCLEOTIDE SEQUENCE [LARGE SCALE GENOMIC DNA]</scope>
    <source>
        <strain evidence="7 8">FW100M-2</strain>
    </source>
</reference>
<evidence type="ECO:0000259" key="6">
    <source>
        <dbReference type="PROSITE" id="PS51198"/>
    </source>
</evidence>
<dbReference type="AlphaFoldDB" id="A0A4P6EX32"/>
<proteinExistence type="predicted"/>
<keyword evidence="1 5" id="KW-0547">Nucleotide-binding</keyword>
<dbReference type="GO" id="GO:0016787">
    <property type="term" value="F:hydrolase activity"/>
    <property type="evidence" value="ECO:0007669"/>
    <property type="project" value="UniProtKB-UniRule"/>
</dbReference>
<keyword evidence="8" id="KW-1185">Reference proteome</keyword>
<dbReference type="PANTHER" id="PTHR11070:SF3">
    <property type="entry name" value="DNA 3'-5' HELICASE"/>
    <property type="match status" value="1"/>
</dbReference>
<dbReference type="InterPro" id="IPR027417">
    <property type="entry name" value="P-loop_NTPase"/>
</dbReference>
<keyword evidence="3 5" id="KW-0347">Helicase</keyword>
<evidence type="ECO:0000256" key="5">
    <source>
        <dbReference type="PROSITE-ProRule" id="PRU00560"/>
    </source>
</evidence>
<feature type="binding site" evidence="5">
    <location>
        <begin position="64"/>
        <end position="71"/>
    </location>
    <ligand>
        <name>ATP</name>
        <dbReference type="ChEBI" id="CHEBI:30616"/>
    </ligand>
</feature>
<dbReference type="SUPFAM" id="SSF52540">
    <property type="entry name" value="P-loop containing nucleoside triphosphate hydrolases"/>
    <property type="match status" value="1"/>
</dbReference>
<keyword evidence="2 5" id="KW-0378">Hydrolase</keyword>
<accession>A0A4P6EX32</accession>
<evidence type="ECO:0000313" key="7">
    <source>
        <dbReference type="EMBL" id="QAY67306.1"/>
    </source>
</evidence>
<dbReference type="InterPro" id="IPR000212">
    <property type="entry name" value="DNA_helicase_UvrD/REP"/>
</dbReference>